<dbReference type="Gene3D" id="1.10.10.10">
    <property type="entry name" value="Winged helix-like DNA-binding domain superfamily/Winged helix DNA-binding domain"/>
    <property type="match status" value="1"/>
</dbReference>
<keyword evidence="7" id="KW-1185">Reference proteome</keyword>
<dbReference type="GO" id="GO:0003700">
    <property type="term" value="F:DNA-binding transcription factor activity"/>
    <property type="evidence" value="ECO:0007669"/>
    <property type="project" value="InterPro"/>
</dbReference>
<dbReference type="InterPro" id="IPR000847">
    <property type="entry name" value="LysR_HTH_N"/>
</dbReference>
<dbReference type="Proteomes" id="UP000460221">
    <property type="component" value="Unassembled WGS sequence"/>
</dbReference>
<evidence type="ECO:0000259" key="5">
    <source>
        <dbReference type="PROSITE" id="PS50931"/>
    </source>
</evidence>
<dbReference type="PRINTS" id="PR00039">
    <property type="entry name" value="HTHLYSR"/>
</dbReference>
<comment type="similarity">
    <text evidence="1">Belongs to the LysR transcriptional regulatory family.</text>
</comment>
<name>A0A7K1FFQ5_9ACTN</name>
<evidence type="ECO:0000256" key="2">
    <source>
        <dbReference type="ARBA" id="ARBA00023015"/>
    </source>
</evidence>
<keyword evidence="2" id="KW-0805">Transcription regulation</keyword>
<dbReference type="Pfam" id="PF00126">
    <property type="entry name" value="HTH_1"/>
    <property type="match status" value="1"/>
</dbReference>
<sequence length="283" mass="30151">MELELRHLRTLVAVQDAGTITDAAIDLGLSQPAVSRSLAQLEQVLGVQLVARSSRELALTEAGARTYDAAVAALRAVAAVQDAASGVVPPLRVGFSWAAFGERTTVILRSWRQEHPEVPLELRRVDRRDAGLRRGAVDVAIIRGDFSDPLLQTVELAREGRMAAVAAGHLLAGRVEVRLDDLADETLALTPTTGTTTTGLWPSAHRPQRIVVVGNVDEWLASIAAGEAIGVTPAATAFQHPLPGVVYLPLVDAPDVPVQLAWPLHAPHPAVLALRDLLSRLLS</sequence>
<dbReference type="CDD" id="cd08414">
    <property type="entry name" value="PBP2_LTTR_aromatics_like"/>
    <property type="match status" value="1"/>
</dbReference>
<accession>A0A7K1FFQ5</accession>
<proteinExistence type="inferred from homology"/>
<dbReference type="AlphaFoldDB" id="A0A7K1FFQ5"/>
<evidence type="ECO:0000313" key="7">
    <source>
        <dbReference type="Proteomes" id="UP000460221"/>
    </source>
</evidence>
<dbReference type="SUPFAM" id="SSF46785">
    <property type="entry name" value="Winged helix' DNA-binding domain"/>
    <property type="match status" value="1"/>
</dbReference>
<feature type="domain" description="HTH lysR-type" evidence="5">
    <location>
        <begin position="3"/>
        <end position="60"/>
    </location>
</feature>
<evidence type="ECO:0000256" key="4">
    <source>
        <dbReference type="ARBA" id="ARBA00023163"/>
    </source>
</evidence>
<organism evidence="6 7">
    <name type="scientific">Nakamurella alba</name>
    <dbReference type="NCBI Taxonomy" id="2665158"/>
    <lineage>
        <taxon>Bacteria</taxon>
        <taxon>Bacillati</taxon>
        <taxon>Actinomycetota</taxon>
        <taxon>Actinomycetes</taxon>
        <taxon>Nakamurellales</taxon>
        <taxon>Nakamurellaceae</taxon>
        <taxon>Nakamurella</taxon>
    </lineage>
</organism>
<dbReference type="FunFam" id="1.10.10.10:FF:000001">
    <property type="entry name" value="LysR family transcriptional regulator"/>
    <property type="match status" value="1"/>
</dbReference>
<comment type="caution">
    <text evidence="6">The sequence shown here is derived from an EMBL/GenBank/DDBJ whole genome shotgun (WGS) entry which is preliminary data.</text>
</comment>
<evidence type="ECO:0000256" key="3">
    <source>
        <dbReference type="ARBA" id="ARBA00023125"/>
    </source>
</evidence>
<dbReference type="RefSeq" id="WP_154766925.1">
    <property type="nucleotide sequence ID" value="NZ_WLYK01000001.1"/>
</dbReference>
<dbReference type="PANTHER" id="PTHR30346">
    <property type="entry name" value="TRANSCRIPTIONAL DUAL REGULATOR HCAR-RELATED"/>
    <property type="match status" value="1"/>
</dbReference>
<dbReference type="PANTHER" id="PTHR30346:SF28">
    <property type="entry name" value="HTH-TYPE TRANSCRIPTIONAL REGULATOR CYNR"/>
    <property type="match status" value="1"/>
</dbReference>
<dbReference type="InterPro" id="IPR036388">
    <property type="entry name" value="WH-like_DNA-bd_sf"/>
</dbReference>
<dbReference type="PROSITE" id="PS50931">
    <property type="entry name" value="HTH_LYSR"/>
    <property type="match status" value="1"/>
</dbReference>
<protein>
    <submittedName>
        <fullName evidence="6">LysR family transcriptional regulator</fullName>
    </submittedName>
</protein>
<keyword evidence="3" id="KW-0238">DNA-binding</keyword>
<dbReference type="GO" id="GO:0032993">
    <property type="term" value="C:protein-DNA complex"/>
    <property type="evidence" value="ECO:0007669"/>
    <property type="project" value="TreeGrafter"/>
</dbReference>
<keyword evidence="4" id="KW-0804">Transcription</keyword>
<gene>
    <name evidence="6" type="ORF">GIS00_03220</name>
</gene>
<evidence type="ECO:0000256" key="1">
    <source>
        <dbReference type="ARBA" id="ARBA00009437"/>
    </source>
</evidence>
<dbReference type="SUPFAM" id="SSF53850">
    <property type="entry name" value="Periplasmic binding protein-like II"/>
    <property type="match status" value="1"/>
</dbReference>
<evidence type="ECO:0000313" key="6">
    <source>
        <dbReference type="EMBL" id="MTD12955.1"/>
    </source>
</evidence>
<reference evidence="6 7" key="1">
    <citation type="submission" date="2019-11" db="EMBL/GenBank/DDBJ databases">
        <authorList>
            <person name="Jiang L.-Q."/>
        </authorList>
    </citation>
    <scope>NUCLEOTIDE SEQUENCE [LARGE SCALE GENOMIC DNA]</scope>
    <source>
        <strain evidence="6 7">YIM 132087</strain>
    </source>
</reference>
<dbReference type="InterPro" id="IPR036390">
    <property type="entry name" value="WH_DNA-bd_sf"/>
</dbReference>
<dbReference type="InterPro" id="IPR005119">
    <property type="entry name" value="LysR_subst-bd"/>
</dbReference>
<dbReference type="EMBL" id="WLYK01000001">
    <property type="protein sequence ID" value="MTD12955.1"/>
    <property type="molecule type" value="Genomic_DNA"/>
</dbReference>
<dbReference type="Pfam" id="PF03466">
    <property type="entry name" value="LysR_substrate"/>
    <property type="match status" value="1"/>
</dbReference>
<dbReference type="Gene3D" id="3.40.190.10">
    <property type="entry name" value="Periplasmic binding protein-like II"/>
    <property type="match status" value="2"/>
</dbReference>
<dbReference type="GO" id="GO:0003677">
    <property type="term" value="F:DNA binding"/>
    <property type="evidence" value="ECO:0007669"/>
    <property type="project" value="UniProtKB-KW"/>
</dbReference>